<organism evidence="2 3">
    <name type="scientific">Cladophialophora bantiana (strain ATCC 10958 / CBS 173.52 / CDC B-1940 / NIH 8579)</name>
    <name type="common">Xylohypha bantiana</name>
    <dbReference type="NCBI Taxonomy" id="1442370"/>
    <lineage>
        <taxon>Eukaryota</taxon>
        <taxon>Fungi</taxon>
        <taxon>Dikarya</taxon>
        <taxon>Ascomycota</taxon>
        <taxon>Pezizomycotina</taxon>
        <taxon>Eurotiomycetes</taxon>
        <taxon>Chaetothyriomycetidae</taxon>
        <taxon>Chaetothyriales</taxon>
        <taxon>Herpotrichiellaceae</taxon>
        <taxon>Cladophialophora</taxon>
    </lineage>
</organism>
<dbReference type="SUPFAM" id="SSF51735">
    <property type="entry name" value="NAD(P)-binding Rossmann-fold domains"/>
    <property type="match status" value="1"/>
</dbReference>
<dbReference type="Gene3D" id="3.40.50.720">
    <property type="entry name" value="NAD(P)-binding Rossmann-like Domain"/>
    <property type="match status" value="1"/>
</dbReference>
<keyword evidence="3" id="KW-1185">Reference proteome</keyword>
<protein>
    <recommendedName>
        <fullName evidence="1">6-phosphogluconate dehydrogenase NADP-binding domain-containing protein</fullName>
    </recommendedName>
</protein>
<dbReference type="InterPro" id="IPR036291">
    <property type="entry name" value="NAD(P)-bd_dom_sf"/>
</dbReference>
<dbReference type="VEuPathDB" id="FungiDB:Z519_08234"/>
<dbReference type="FunFam" id="3.40.50.720:FF:000634">
    <property type="entry name" value="6-phosphogluconate dehydrogenase, decarboxylating"/>
    <property type="match status" value="1"/>
</dbReference>
<dbReference type="AlphaFoldDB" id="A0A0D2HDE0"/>
<feature type="domain" description="6-phosphogluconate dehydrogenase NADP-binding" evidence="1">
    <location>
        <begin position="13"/>
        <end position="177"/>
    </location>
</feature>
<accession>A0A0D2HDE0</accession>
<dbReference type="PRINTS" id="PR00076">
    <property type="entry name" value="6PGDHDRGNASE"/>
</dbReference>
<evidence type="ECO:0000259" key="1">
    <source>
        <dbReference type="Pfam" id="PF03446"/>
    </source>
</evidence>
<dbReference type="PANTHER" id="PTHR11811">
    <property type="entry name" value="6-PHOSPHOGLUCONATE DEHYDROGENASE"/>
    <property type="match status" value="1"/>
</dbReference>
<dbReference type="RefSeq" id="XP_016618007.1">
    <property type="nucleotide sequence ID" value="XM_016765962.1"/>
</dbReference>
<dbReference type="InterPro" id="IPR006115">
    <property type="entry name" value="6PGDH_NADP-bd"/>
</dbReference>
<dbReference type="Pfam" id="PF03446">
    <property type="entry name" value="NAD_binding_2"/>
    <property type="match status" value="1"/>
</dbReference>
<evidence type="ECO:0000313" key="2">
    <source>
        <dbReference type="EMBL" id="KIW91338.1"/>
    </source>
</evidence>
<dbReference type="Proteomes" id="UP000053789">
    <property type="component" value="Unassembled WGS sequence"/>
</dbReference>
<evidence type="ECO:0000313" key="3">
    <source>
        <dbReference type="Proteomes" id="UP000053789"/>
    </source>
</evidence>
<sequence length="222" mass="24051">MSSTQKNDPLFKRICIVGAGSMGSMMTLGISELGIDVSIWDISPDNVKQALSNTPEGAKQSGKIDEFNDIAEFCNSLSNQETKVLLFSITHGNPADQVLEKLQDHLKEGYIILDGGNEHYRNTERRQEALAKWGVAWIGMGVSGGYQSARRGPSLSPGGDKQAVQKVLPLLERFAAKAQSPEDTKESPCTAYIGPKGSGHYVKMVQGSRMECYPLFAKPGAS</sequence>
<dbReference type="GO" id="GO:0050661">
    <property type="term" value="F:NADP binding"/>
    <property type="evidence" value="ECO:0007669"/>
    <property type="project" value="InterPro"/>
</dbReference>
<proteinExistence type="predicted"/>
<name>A0A0D2HDE0_CLAB1</name>
<dbReference type="EMBL" id="KN846991">
    <property type="protein sequence ID" value="KIW91338.1"/>
    <property type="molecule type" value="Genomic_DNA"/>
</dbReference>
<dbReference type="OrthoDB" id="434986at2759"/>
<dbReference type="HOGENOM" id="CLU_024540_5_1_1"/>
<dbReference type="InterPro" id="IPR006183">
    <property type="entry name" value="Pgluconate_DH"/>
</dbReference>
<dbReference type="GO" id="GO:0004616">
    <property type="term" value="F:phosphogluconate dehydrogenase (decarboxylating) activity"/>
    <property type="evidence" value="ECO:0007669"/>
    <property type="project" value="InterPro"/>
</dbReference>
<gene>
    <name evidence="2" type="ORF">Z519_08234</name>
</gene>
<dbReference type="GeneID" id="27701162"/>
<reference evidence="2" key="1">
    <citation type="submission" date="2015-01" db="EMBL/GenBank/DDBJ databases">
        <title>The Genome Sequence of Cladophialophora bantiana CBS 173.52.</title>
        <authorList>
            <consortium name="The Broad Institute Genomics Platform"/>
            <person name="Cuomo C."/>
            <person name="de Hoog S."/>
            <person name="Gorbushina A."/>
            <person name="Stielow B."/>
            <person name="Teixiera M."/>
            <person name="Abouelleil A."/>
            <person name="Chapman S.B."/>
            <person name="Priest M."/>
            <person name="Young S.K."/>
            <person name="Wortman J."/>
            <person name="Nusbaum C."/>
            <person name="Birren B."/>
        </authorList>
    </citation>
    <scope>NUCLEOTIDE SEQUENCE [LARGE SCALE GENOMIC DNA]</scope>
    <source>
        <strain evidence="2">CBS 173.52</strain>
    </source>
</reference>